<comment type="similarity">
    <text evidence="3">Belongs to the DNA glycosylase family. DEMETER subfamily.</text>
</comment>
<evidence type="ECO:0000256" key="3">
    <source>
        <dbReference type="ARBA" id="ARBA00005646"/>
    </source>
</evidence>
<dbReference type="GO" id="GO:0006284">
    <property type="term" value="P:base-excision repair"/>
    <property type="evidence" value="ECO:0007669"/>
    <property type="project" value="InterPro"/>
</dbReference>
<evidence type="ECO:0000256" key="2">
    <source>
        <dbReference type="ARBA" id="ARBA00004123"/>
    </source>
</evidence>
<evidence type="ECO:0000256" key="8">
    <source>
        <dbReference type="ARBA" id="ARBA00023125"/>
    </source>
</evidence>
<dbReference type="GO" id="GO:0141166">
    <property type="term" value="P:chromosomal 5-methylcytosine DNA demethylation pathway"/>
    <property type="evidence" value="ECO:0007669"/>
    <property type="project" value="InterPro"/>
</dbReference>
<feature type="compositionally biased region" description="Acidic residues" evidence="10">
    <location>
        <begin position="1665"/>
        <end position="1679"/>
    </location>
</feature>
<dbReference type="Gene3D" id="1.10.1670.10">
    <property type="entry name" value="Helix-hairpin-Helix base-excision DNA repair enzymes (C-terminal)"/>
    <property type="match status" value="1"/>
</dbReference>
<reference evidence="12" key="1">
    <citation type="submission" date="2018-05" db="EMBL/GenBank/DDBJ databases">
        <title>Draft genome of Mucuna pruriens seed.</title>
        <authorList>
            <person name="Nnadi N.E."/>
            <person name="Vos R."/>
            <person name="Hasami M.H."/>
            <person name="Devisetty U.K."/>
            <person name="Aguiy J.C."/>
        </authorList>
    </citation>
    <scope>NUCLEOTIDE SEQUENCE [LARGE SCALE GENOMIC DNA]</scope>
    <source>
        <strain evidence="12">JCA_2017</strain>
    </source>
</reference>
<feature type="region of interest" description="Disordered" evidence="10">
    <location>
        <begin position="442"/>
        <end position="478"/>
    </location>
</feature>
<feature type="domain" description="HhH-GPD" evidence="11">
    <location>
        <begin position="1411"/>
        <end position="1573"/>
    </location>
</feature>
<feature type="region of interest" description="Disordered" evidence="10">
    <location>
        <begin position="1648"/>
        <end position="1679"/>
    </location>
</feature>
<feature type="compositionally biased region" description="Basic and acidic residues" evidence="10">
    <location>
        <begin position="1384"/>
        <end position="1415"/>
    </location>
</feature>
<dbReference type="InterPro" id="IPR011257">
    <property type="entry name" value="DNA_glycosylase"/>
</dbReference>
<comment type="caution">
    <text evidence="12">The sequence shown here is derived from an EMBL/GenBank/DDBJ whole genome shotgun (WGS) entry which is preliminary data.</text>
</comment>
<evidence type="ECO:0000256" key="10">
    <source>
        <dbReference type="SAM" id="MobiDB-lite"/>
    </source>
</evidence>
<dbReference type="Pfam" id="PF15629">
    <property type="entry name" value="Perm-CXXC"/>
    <property type="match status" value="1"/>
</dbReference>
<keyword evidence="4" id="KW-0004">4Fe-4S</keyword>
<dbReference type="GO" id="GO:0035514">
    <property type="term" value="F:DNA demethylase activity"/>
    <property type="evidence" value="ECO:0007669"/>
    <property type="project" value="InterPro"/>
</dbReference>
<feature type="compositionally biased region" description="Basic residues" evidence="10">
    <location>
        <begin position="747"/>
        <end position="767"/>
    </location>
</feature>
<dbReference type="Gene3D" id="1.10.340.30">
    <property type="entry name" value="Hypothetical protein, domain 2"/>
    <property type="match status" value="1"/>
</dbReference>
<dbReference type="SUPFAM" id="SSF48150">
    <property type="entry name" value="DNA-glycosylase"/>
    <property type="match status" value="1"/>
</dbReference>
<sequence>MGKRIKTEAKAIGEAKDKNINGGSYGEECVERDVGRLVLDNGLKLKILRIHRDFYYSGQNLAEMGEQHTRISIMNFGKQLSGQDEKQFEMNNSWVPITPEKLVLRSNTLSDWPVNQMRRGNYEETPVPGSDYMKEKLLHYQGPNQNLHLIEQTGRTGENKTFDGNLADRNIVLDHIPGFYTQPRHYQINGSNSNTLDHFPDSYSQPWHYESNGSNSNTLELLLKKNPTSIASANRNMDANNNMPPARNPLLPKLYPQASSDVSDPYAGVQRCDIHSASDIVFKEANRPLFPNRSTEFSDSNSNSLLNNDLHCSVPNQLEGIFSEIPYGDSYHNYNLNYVPIAEVDATASFTNSLQSKKMDQLKFVDNQFCTIPEYIIAESTSLGKEKQKDLVSSTENKVQEYCDGLLQQIVDLSSAAISAAYGDQKGSDNICGKRSDLGFDLNKTPEQKAPQRRKHRPKVIVEAKPKRTPKPATQKTQIKENLRKKRKNVPKTAATPQTDVIEESIHSTVVTKKSCRKALNFDLEQSNYKSQSRIGCQEEIHHRNEKGFNTASDHKATEMLGGATITYGTNSALLISSWDELTVENQQPRNTDDTTFLLHEKQTINFQSERKSTTALSATTEEPQMAKFPVTEESPARGNSDLYQKGNNGCMQQYIHEKEIDNFQSERCFENSQKTREPICQNTLELVPNILSNSIEAMGSKRKYCNSTENQHDSATNSFDTSLCQETLQADGDFKGATTAKDVIKKQKIKKSQNRHKAKVSGRSSKKILTQESPQNARMKDKNRFQSESNGKMPDICIDSNRFVEQQNNGASTDECFAISEEPHQIYSTLIDEIISRLDGLKLGKNNTTEMERQKALVPYNGDQSVVPYQELELVKKHKPRSKVDLDPETERTWKLLMGKGGSEGLEGTDKEKEKWWEEERNVFRGRVDSFIARMHLIQGDRRFSKWKGSVVDSVIGVFLTQNVSDHLSSSAFMSLASRFPLQSKSSKKSYHVDTNTLFKEAELCIVNPTDTITSYGFGTLNQPTYHLGFETPHHARELWRDSETSRTKGGLIQPNNQISEEEFLSSQDSLDSSITQDARIRSSTGSNSESEGLDCRCELRKTQILTSTNSSQVGKPTMFQEFYNSVNGVPLFEERNKDGQLHPAEHVKQNCRVGRNKSPNVHSAFNHPSNYAYPPNQLPVVPSTDYGLYYQDTQGLETFQMNGGEFSWTETVSVHSEFQDNNCRRFGNRKVGDSADEHTEMQYGNGTLGSLEFPTINPYGPLSKLLGLPQDTSQFGAHTNYNQPSPNHHLVGQKSLETESRAYTKSLNTSHILGRGQDDVVDDSCNIPKHAEGLDSEQIISAANSQGCSENSRAELNSQKQAYSPKPIDKKSKIKVSKARKAKPETETKHASDWDKLRKEVQANGTEKERSTDTMDSLDYEAVRCAPVKEISETIKERGMNNMLAERIKAFLNRLVTEHGSIDLEWLRHVPQDKAKDYLLSMRGLGLKSVECVRLLTLHHIAFPVDTNVGRIAVRLGWVPLQPLPEALQLHLLELYPVLETVQKYLWPRLCKLDQRTLYELHYQMITFGKVFCTKKKPNCNACPMRAECRHFASAFASARLALPGPEEKRIVGMHVPTAAERNYFVNKNPMDLPLLENLSREVSSESGQCKPIIEEPATPEQEGTEAEESDMEDYYPREDPDEILSIELNANASAMNIQNFLQEYKEHHEGDISKALVALTPQSASIPTPKLKNVSRLRTEHQVYELPDSHPLLEKMDIREPDDPSPYLLAIWTPGETANSVEPPKRRCGTQDSTNLCNDNTCFSCNSTREANSQTVRGTLLIPCRTATRGSFPLNGTYFQVNEVFADHASSTQPIDIPRAWIWNLPRRTVYFGTSVSSIFKGFICVRGFDQKKHAPRPLQARLHFSASRLAKTEK</sequence>
<dbReference type="SMART" id="SM00478">
    <property type="entry name" value="ENDO3c"/>
    <property type="match status" value="1"/>
</dbReference>
<evidence type="ECO:0000256" key="5">
    <source>
        <dbReference type="ARBA" id="ARBA00022723"/>
    </source>
</evidence>
<dbReference type="Pfam" id="PF15628">
    <property type="entry name" value="RRM_DME"/>
    <property type="match status" value="1"/>
</dbReference>
<dbReference type="PANTHER" id="PTHR46213">
    <property type="entry name" value="TRANSCRIPTIONAL ACTIVATOR DEMETER"/>
    <property type="match status" value="1"/>
</dbReference>
<dbReference type="OrthoDB" id="5607at2759"/>
<dbReference type="Proteomes" id="UP000257109">
    <property type="component" value="Unassembled WGS sequence"/>
</dbReference>
<keyword evidence="9" id="KW-0539">Nucleus</keyword>
<protein>
    <submittedName>
        <fullName evidence="12">Transcriptional activator DEMETER</fullName>
    </submittedName>
</protein>
<feature type="compositionally biased region" description="Polar residues" evidence="10">
    <location>
        <begin position="1346"/>
        <end position="1364"/>
    </location>
</feature>
<dbReference type="GO" id="GO:0003677">
    <property type="term" value="F:DNA binding"/>
    <property type="evidence" value="ECO:0007669"/>
    <property type="project" value="UniProtKB-KW"/>
</dbReference>
<dbReference type="GO" id="GO:0051539">
    <property type="term" value="F:4 iron, 4 sulfur cluster binding"/>
    <property type="evidence" value="ECO:0007669"/>
    <property type="project" value="UniProtKB-KW"/>
</dbReference>
<dbReference type="InterPro" id="IPR028924">
    <property type="entry name" value="Perm-CXXC"/>
</dbReference>
<evidence type="ECO:0000313" key="12">
    <source>
        <dbReference type="EMBL" id="RDX87433.1"/>
    </source>
</evidence>
<dbReference type="GO" id="GO:0019104">
    <property type="term" value="F:DNA N-glycosylase activity"/>
    <property type="evidence" value="ECO:0007669"/>
    <property type="project" value="InterPro"/>
</dbReference>
<keyword evidence="13" id="KW-1185">Reference proteome</keyword>
<organism evidence="12 13">
    <name type="scientific">Mucuna pruriens</name>
    <name type="common">Velvet bean</name>
    <name type="synonym">Dolichos pruriens</name>
    <dbReference type="NCBI Taxonomy" id="157652"/>
    <lineage>
        <taxon>Eukaryota</taxon>
        <taxon>Viridiplantae</taxon>
        <taxon>Streptophyta</taxon>
        <taxon>Embryophyta</taxon>
        <taxon>Tracheophyta</taxon>
        <taxon>Spermatophyta</taxon>
        <taxon>Magnoliopsida</taxon>
        <taxon>eudicotyledons</taxon>
        <taxon>Gunneridae</taxon>
        <taxon>Pentapetalae</taxon>
        <taxon>rosids</taxon>
        <taxon>fabids</taxon>
        <taxon>Fabales</taxon>
        <taxon>Fabaceae</taxon>
        <taxon>Papilionoideae</taxon>
        <taxon>50 kb inversion clade</taxon>
        <taxon>NPAAA clade</taxon>
        <taxon>indigoferoid/millettioid clade</taxon>
        <taxon>Phaseoleae</taxon>
        <taxon>Mucuna</taxon>
    </lineage>
</organism>
<evidence type="ECO:0000259" key="11">
    <source>
        <dbReference type="SMART" id="SM00478"/>
    </source>
</evidence>
<dbReference type="FunFam" id="1.10.1670.10:FF:000004">
    <property type="entry name" value="DNA glycosylase/AP lyase ROS1"/>
    <property type="match status" value="1"/>
</dbReference>
<keyword evidence="8" id="KW-0238">DNA-binding</keyword>
<dbReference type="SMART" id="SM00525">
    <property type="entry name" value="FES"/>
    <property type="match status" value="1"/>
</dbReference>
<comment type="subcellular location">
    <subcellularLocation>
        <location evidence="2">Nucleus</location>
    </subcellularLocation>
</comment>
<evidence type="ECO:0000313" key="13">
    <source>
        <dbReference type="Proteomes" id="UP000257109"/>
    </source>
</evidence>
<dbReference type="EMBL" id="QJKJ01006230">
    <property type="protein sequence ID" value="RDX87433.1"/>
    <property type="molecule type" value="Genomic_DNA"/>
</dbReference>
<dbReference type="InterPro" id="IPR023170">
    <property type="entry name" value="HhH_base_excis_C"/>
</dbReference>
<dbReference type="InterPro" id="IPR044811">
    <property type="entry name" value="DME/ROS1"/>
</dbReference>
<dbReference type="GO" id="GO:0003906">
    <property type="term" value="F:DNA-(apurinic or apyrimidinic site) endonuclease activity"/>
    <property type="evidence" value="ECO:0007669"/>
    <property type="project" value="UniProtKB-ARBA"/>
</dbReference>
<dbReference type="InterPro" id="IPR003651">
    <property type="entry name" value="Endonuclease3_FeS-loop_motif"/>
</dbReference>
<feature type="compositionally biased region" description="Basic residues" evidence="10">
    <location>
        <begin position="1374"/>
        <end position="1383"/>
    </location>
</feature>
<evidence type="ECO:0000256" key="1">
    <source>
        <dbReference type="ARBA" id="ARBA00001966"/>
    </source>
</evidence>
<accession>A0A371GAP0</accession>
<keyword evidence="6" id="KW-0408">Iron</keyword>
<dbReference type="PANTHER" id="PTHR46213:SF24">
    <property type="entry name" value="HHH-GPD DOMAIN-CONTAINING PROTEIN"/>
    <property type="match status" value="1"/>
</dbReference>
<evidence type="ECO:0000256" key="4">
    <source>
        <dbReference type="ARBA" id="ARBA00022485"/>
    </source>
</evidence>
<comment type="cofactor">
    <cofactor evidence="1">
        <name>[4Fe-4S] cluster</name>
        <dbReference type="ChEBI" id="CHEBI:49883"/>
    </cofactor>
</comment>
<dbReference type="InterPro" id="IPR028925">
    <property type="entry name" value="RRM_DME"/>
</dbReference>
<gene>
    <name evidence="12" type="primary">DME</name>
    <name evidence="12" type="ORF">CR513_31094</name>
</gene>
<evidence type="ECO:0000256" key="6">
    <source>
        <dbReference type="ARBA" id="ARBA00023004"/>
    </source>
</evidence>
<dbReference type="GO" id="GO:0005634">
    <property type="term" value="C:nucleus"/>
    <property type="evidence" value="ECO:0007669"/>
    <property type="project" value="UniProtKB-SubCell"/>
</dbReference>
<feature type="non-terminal residue" evidence="12">
    <location>
        <position position="1"/>
    </location>
</feature>
<keyword evidence="7" id="KW-0411">Iron-sulfur</keyword>
<evidence type="ECO:0000256" key="7">
    <source>
        <dbReference type="ARBA" id="ARBA00023014"/>
    </source>
</evidence>
<feature type="region of interest" description="Disordered" evidence="10">
    <location>
        <begin position="746"/>
        <end position="793"/>
    </location>
</feature>
<dbReference type="GO" id="GO:0046872">
    <property type="term" value="F:metal ion binding"/>
    <property type="evidence" value="ECO:0007669"/>
    <property type="project" value="UniProtKB-KW"/>
</dbReference>
<feature type="region of interest" description="Disordered" evidence="10">
    <location>
        <begin position="1346"/>
        <end position="1416"/>
    </location>
</feature>
<feature type="compositionally biased region" description="Polar residues" evidence="10">
    <location>
        <begin position="768"/>
        <end position="777"/>
    </location>
</feature>
<feature type="region of interest" description="Disordered" evidence="10">
    <location>
        <begin position="1042"/>
        <end position="1094"/>
    </location>
</feature>
<evidence type="ECO:0000256" key="9">
    <source>
        <dbReference type="ARBA" id="ARBA00023242"/>
    </source>
</evidence>
<name>A0A371GAP0_MUCPR</name>
<dbReference type="STRING" id="157652.A0A371GAP0"/>
<feature type="compositionally biased region" description="Polar residues" evidence="10">
    <location>
        <begin position="1055"/>
        <end position="1092"/>
    </location>
</feature>
<proteinExistence type="inferred from homology"/>
<dbReference type="InterPro" id="IPR003265">
    <property type="entry name" value="HhH-GPD_domain"/>
</dbReference>
<keyword evidence="5" id="KW-0479">Metal-binding</keyword>
<dbReference type="CDD" id="cd00056">
    <property type="entry name" value="ENDO3c"/>
    <property type="match status" value="1"/>
</dbReference>